<dbReference type="AlphaFoldDB" id="A0A0G0LBW9"/>
<organism evidence="2 3">
    <name type="scientific">Candidatus Woesebacteria bacterium GW2011_GWB1_38_8</name>
    <dbReference type="NCBI Taxonomy" id="1618570"/>
    <lineage>
        <taxon>Bacteria</taxon>
        <taxon>Candidatus Woeseibacteriota</taxon>
    </lineage>
</organism>
<evidence type="ECO:0000313" key="3">
    <source>
        <dbReference type="Proteomes" id="UP000034081"/>
    </source>
</evidence>
<gene>
    <name evidence="2" type="ORF">UT08_C0007G0033</name>
</gene>
<feature type="compositionally biased region" description="Polar residues" evidence="1">
    <location>
        <begin position="46"/>
        <end position="56"/>
    </location>
</feature>
<accession>A0A0G0LBW9</accession>
<evidence type="ECO:0000256" key="1">
    <source>
        <dbReference type="SAM" id="MobiDB-lite"/>
    </source>
</evidence>
<feature type="region of interest" description="Disordered" evidence="1">
    <location>
        <begin position="22"/>
        <end position="58"/>
    </location>
</feature>
<feature type="region of interest" description="Disordered" evidence="1">
    <location>
        <begin position="503"/>
        <end position="526"/>
    </location>
</feature>
<dbReference type="STRING" id="1618570.UT08_C0007G0033"/>
<reference evidence="2 3" key="1">
    <citation type="journal article" date="2015" name="Nature">
        <title>rRNA introns, odd ribosomes, and small enigmatic genomes across a large radiation of phyla.</title>
        <authorList>
            <person name="Brown C.T."/>
            <person name="Hug L.A."/>
            <person name="Thomas B.C."/>
            <person name="Sharon I."/>
            <person name="Castelle C.J."/>
            <person name="Singh A."/>
            <person name="Wilkins M.J."/>
            <person name="Williams K.H."/>
            <person name="Banfield J.F."/>
        </authorList>
    </citation>
    <scope>NUCLEOTIDE SEQUENCE [LARGE SCALE GENOMIC DNA]</scope>
</reference>
<comment type="caution">
    <text evidence="2">The sequence shown here is derived from an EMBL/GenBank/DDBJ whole genome shotgun (WGS) entry which is preliminary data.</text>
</comment>
<proteinExistence type="predicted"/>
<sequence>MPIPIEALLMMSPIQADVQKALSRPSDIPGDIAPRRDSQRPFSGHNGISSSISPQGFGNLRFVSPDNLRERGARLPRNNRVVKSGIGTFVDRGDSGLDFDVQVDAFTGFLDRLGINSDELQTNLDSIHSYEEKQTALLNHTYLVLGTEVGRNSFIDGLQKLNRPTLERVSDLKANAFDELGMGLARNVIAERQLGKVTRSLVKDINQVANSRLFDGASVQQQINEIIASYQEKHDIDPKTLVNLGLVVATAVGAAAAYKGRKYLPAALIVLGSVLSACQPPGQQANPAPVLATEVFNGGSEEDYSKVLTVTADMANEAAKDWLDVYIETEDPNDPQKVYIFDVESIDWVEREGSNELSVFHPNESEGWVTGEARVRTSDGISILPIIQIHHNRENNEIETLGLSLDDENSTQEQSLYRAIKLEGEVIIPTQDNLVTRNKKVVNPKTGKEEWVVAGFAFRDVNAVITDDSQPTQSPTDVPLGWEDFLVGFDPGQDQRIVGDAPPPTEVQSTQAPIPTLEPSPTPTLVSGPTLTVESTLENENLDSIEEAAQKMNDFLDGGLELSLMNEEDWLVDEKGDKVGFGWSRITAINWKDFGADEIMLHFGPQVITVYRNEGRQFIGVGYINTNGKLKVAVISTGFPNLEKSNVFDKLTTAVFEKTNVIDYQNGGVGSGRLVQDDIAERFRREYGKQIIIRVGASVITSSDLWNNSVLNETDRQIYEEHFMPELLTPLFKDLSSELAYFLLNNSDNNQAAGVLNTLPNDRLISNYIFGNKVTAEQLRELKLVPISRGWVRFDPKPGN</sequence>
<dbReference type="Proteomes" id="UP000034081">
    <property type="component" value="Unassembled WGS sequence"/>
</dbReference>
<dbReference type="EMBL" id="LBVL01000007">
    <property type="protein sequence ID" value="KKQ85360.1"/>
    <property type="molecule type" value="Genomic_DNA"/>
</dbReference>
<name>A0A0G0LBW9_9BACT</name>
<protein>
    <submittedName>
        <fullName evidence="2">Uncharacterized protein</fullName>
    </submittedName>
</protein>
<evidence type="ECO:0000313" key="2">
    <source>
        <dbReference type="EMBL" id="KKQ85360.1"/>
    </source>
</evidence>